<feature type="transmembrane region" description="Helical" evidence="8">
    <location>
        <begin position="213"/>
        <end position="233"/>
    </location>
</feature>
<feature type="transmembrane region" description="Helical" evidence="8">
    <location>
        <begin position="299"/>
        <end position="319"/>
    </location>
</feature>
<organism evidence="10 11">
    <name type="scientific">Acetobacter suratthaniensis</name>
    <dbReference type="NCBI Taxonomy" id="1502841"/>
    <lineage>
        <taxon>Bacteria</taxon>
        <taxon>Pseudomonadati</taxon>
        <taxon>Pseudomonadota</taxon>
        <taxon>Alphaproteobacteria</taxon>
        <taxon>Acetobacterales</taxon>
        <taxon>Acetobacteraceae</taxon>
        <taxon>Acetobacter</taxon>
    </lineage>
</organism>
<comment type="caution">
    <text evidence="10">The sequence shown here is derived from an EMBL/GenBank/DDBJ whole genome shotgun (WGS) entry which is preliminary data.</text>
</comment>
<dbReference type="PANTHER" id="PTHR33908:SF9">
    <property type="entry name" value="BLL5595 PROTEIN"/>
    <property type="match status" value="1"/>
</dbReference>
<name>A0ABS3LL85_9PROT</name>
<evidence type="ECO:0000256" key="4">
    <source>
        <dbReference type="ARBA" id="ARBA00022679"/>
    </source>
</evidence>
<feature type="transmembrane region" description="Helical" evidence="8">
    <location>
        <begin position="138"/>
        <end position="160"/>
    </location>
</feature>
<keyword evidence="11" id="KW-1185">Reference proteome</keyword>
<feature type="domain" description="Glycosyltransferase RgtA/B/C/D-like" evidence="9">
    <location>
        <begin position="70"/>
        <end position="231"/>
    </location>
</feature>
<protein>
    <submittedName>
        <fullName evidence="10">Glycosyltransferase family 39 protein</fullName>
    </submittedName>
</protein>
<evidence type="ECO:0000256" key="2">
    <source>
        <dbReference type="ARBA" id="ARBA00022475"/>
    </source>
</evidence>
<dbReference type="InterPro" id="IPR050297">
    <property type="entry name" value="LipidA_mod_glycosyltrf_83"/>
</dbReference>
<dbReference type="Pfam" id="PF13231">
    <property type="entry name" value="PMT_2"/>
    <property type="match status" value="1"/>
</dbReference>
<dbReference type="EMBL" id="JAFVMG010000002">
    <property type="protein sequence ID" value="MBO1327751.1"/>
    <property type="molecule type" value="Genomic_DNA"/>
</dbReference>
<evidence type="ECO:0000256" key="3">
    <source>
        <dbReference type="ARBA" id="ARBA00022676"/>
    </source>
</evidence>
<evidence type="ECO:0000256" key="5">
    <source>
        <dbReference type="ARBA" id="ARBA00022692"/>
    </source>
</evidence>
<feature type="transmembrane region" description="Helical" evidence="8">
    <location>
        <begin position="254"/>
        <end position="279"/>
    </location>
</feature>
<evidence type="ECO:0000256" key="1">
    <source>
        <dbReference type="ARBA" id="ARBA00004651"/>
    </source>
</evidence>
<evidence type="ECO:0000256" key="7">
    <source>
        <dbReference type="ARBA" id="ARBA00023136"/>
    </source>
</evidence>
<evidence type="ECO:0000256" key="6">
    <source>
        <dbReference type="ARBA" id="ARBA00022989"/>
    </source>
</evidence>
<accession>A0ABS3LL85</accession>
<keyword evidence="2" id="KW-1003">Cell membrane</keyword>
<reference evidence="10 11" key="1">
    <citation type="submission" date="2021-03" db="EMBL/GenBank/DDBJ databases">
        <title>The complete genome sequence of Acetobacter suratthaniensis TBRC 1719.</title>
        <authorList>
            <person name="Charoenyingcharoen P."/>
            <person name="Yukphan P."/>
        </authorList>
    </citation>
    <scope>NUCLEOTIDE SEQUENCE [LARGE SCALE GENOMIC DNA]</scope>
    <source>
        <strain evidence="10 11">TBRC 1719</strain>
    </source>
</reference>
<keyword evidence="5 8" id="KW-0812">Transmembrane</keyword>
<keyword evidence="3" id="KW-0328">Glycosyltransferase</keyword>
<evidence type="ECO:0000313" key="10">
    <source>
        <dbReference type="EMBL" id="MBO1327751.1"/>
    </source>
</evidence>
<evidence type="ECO:0000313" key="11">
    <source>
        <dbReference type="Proteomes" id="UP000664399"/>
    </source>
</evidence>
<dbReference type="RefSeq" id="WP_207853275.1">
    <property type="nucleotide sequence ID" value="NZ_JAFVMG010000002.1"/>
</dbReference>
<keyword evidence="4" id="KW-0808">Transferase</keyword>
<keyword evidence="7 8" id="KW-0472">Membrane</keyword>
<evidence type="ECO:0000259" key="9">
    <source>
        <dbReference type="Pfam" id="PF13231"/>
    </source>
</evidence>
<keyword evidence="6 8" id="KW-1133">Transmembrane helix</keyword>
<feature type="transmembrane region" description="Helical" evidence="8">
    <location>
        <begin position="74"/>
        <end position="96"/>
    </location>
</feature>
<evidence type="ECO:0000256" key="8">
    <source>
        <dbReference type="SAM" id="Phobius"/>
    </source>
</evidence>
<comment type="subcellular location">
    <subcellularLocation>
        <location evidence="1">Cell membrane</location>
        <topology evidence="1">Multi-pass membrane protein</topology>
    </subcellularLocation>
</comment>
<feature type="transmembrane region" description="Helical" evidence="8">
    <location>
        <begin position="23"/>
        <end position="43"/>
    </location>
</feature>
<proteinExistence type="predicted"/>
<feature type="transmembrane region" description="Helical" evidence="8">
    <location>
        <begin position="172"/>
        <end position="201"/>
    </location>
</feature>
<gene>
    <name evidence="10" type="ORF">J2D75_04580</name>
</gene>
<dbReference type="InterPro" id="IPR038731">
    <property type="entry name" value="RgtA/B/C-like"/>
</dbReference>
<dbReference type="PANTHER" id="PTHR33908">
    <property type="entry name" value="MANNOSYLTRANSFERASE YKCB-RELATED"/>
    <property type="match status" value="1"/>
</dbReference>
<sequence>MKPPLSATGRTLMDRWLLPNSTILQGACLLVAFTVILTFFFFVSEMPVPLKHDMVEAYAWGMEFQLGYHQHPPFWAWLCGLWFAIFPVTAFSFALLSATNAAVGLWGTWVLTGELIKNPEQRLTARALPLLTPFFTFYAFKFDANTIFISLWPWTLLFFYRASERHNRRATLYFGLLCGLCFLSKYYILLPLSGCGLAALASENGRNWLRSRQPWIAAAVIILVTSPHLWWLTQNQATPLAYLHSKLNWPWAEILHRFFMASFGLLGMVSVVIGVMVAVCLGARGPRAQHTPITAAQTRWVAFVTFTPIVLTLAFSIALRTPVTSEMMIGVVPLLPLLILQATGTCPPRPLARTTINLVAIGSFALVIGAPIFMYWRPHTKRWAKQAPFEEVALTGTRLWQEHVKAPLVYVSGSEPYTNLATFYSPAHPHSFPRHDLSYALWVTPEKIRQHGLLSLCLDGDTECFDGANRYATPQTIRIPLALAHHFGHYTGRMYNYTFIITPPAVP</sequence>
<feature type="transmembrane region" description="Helical" evidence="8">
    <location>
        <begin position="356"/>
        <end position="376"/>
    </location>
</feature>
<dbReference type="Proteomes" id="UP000664399">
    <property type="component" value="Unassembled WGS sequence"/>
</dbReference>